<feature type="zinc finger region" description="C3H1-type" evidence="8">
    <location>
        <begin position="352"/>
        <end position="376"/>
    </location>
</feature>
<feature type="compositionally biased region" description="Basic and acidic residues" evidence="9">
    <location>
        <begin position="97"/>
        <end position="108"/>
    </location>
</feature>
<evidence type="ECO:0000256" key="6">
    <source>
        <dbReference type="ARBA" id="ARBA00022833"/>
    </source>
</evidence>
<organism evidence="11 12">
    <name type="scientific">Thelephora terrestris</name>
    <dbReference type="NCBI Taxonomy" id="56493"/>
    <lineage>
        <taxon>Eukaryota</taxon>
        <taxon>Fungi</taxon>
        <taxon>Dikarya</taxon>
        <taxon>Basidiomycota</taxon>
        <taxon>Agaricomycotina</taxon>
        <taxon>Agaricomycetes</taxon>
        <taxon>Thelephorales</taxon>
        <taxon>Thelephoraceae</taxon>
        <taxon>Thelephora</taxon>
    </lineage>
</organism>
<evidence type="ECO:0000256" key="1">
    <source>
        <dbReference type="ARBA" id="ARBA00004123"/>
    </source>
</evidence>
<dbReference type="InterPro" id="IPR040366">
    <property type="entry name" value="Nab2/ZC3H14"/>
</dbReference>
<dbReference type="PROSITE" id="PS50103">
    <property type="entry name" value="ZF_C3H1"/>
    <property type="match status" value="1"/>
</dbReference>
<feature type="compositionally biased region" description="Low complexity" evidence="9">
    <location>
        <begin position="328"/>
        <end position="345"/>
    </location>
</feature>
<reference evidence="11" key="2">
    <citation type="submission" date="2020-11" db="EMBL/GenBank/DDBJ databases">
        <authorList>
            <consortium name="DOE Joint Genome Institute"/>
            <person name="Kuo A."/>
            <person name="Miyauchi S."/>
            <person name="Kiss E."/>
            <person name="Drula E."/>
            <person name="Kohler A."/>
            <person name="Sanchez-Garcia M."/>
            <person name="Andreopoulos B."/>
            <person name="Barry K.W."/>
            <person name="Bonito G."/>
            <person name="Buee M."/>
            <person name="Carver A."/>
            <person name="Chen C."/>
            <person name="Cichocki N."/>
            <person name="Clum A."/>
            <person name="Culley D."/>
            <person name="Crous P.W."/>
            <person name="Fauchery L."/>
            <person name="Girlanda M."/>
            <person name="Hayes R."/>
            <person name="Keri Z."/>
            <person name="Labutti K."/>
            <person name="Lipzen A."/>
            <person name="Lombard V."/>
            <person name="Magnuson J."/>
            <person name="Maillard F."/>
            <person name="Morin E."/>
            <person name="Murat C."/>
            <person name="Nolan M."/>
            <person name="Ohm R."/>
            <person name="Pangilinan J."/>
            <person name="Pereira M."/>
            <person name="Perotto S."/>
            <person name="Peter M."/>
            <person name="Riley R."/>
            <person name="Sitrit Y."/>
            <person name="Stielow B."/>
            <person name="Szollosi G."/>
            <person name="Zifcakova L."/>
            <person name="Stursova M."/>
            <person name="Spatafora J.W."/>
            <person name="Tedersoo L."/>
            <person name="Vaario L.-M."/>
            <person name="Yamada A."/>
            <person name="Yan M."/>
            <person name="Wang P."/>
            <person name="Xu J."/>
            <person name="Bruns T."/>
            <person name="Baldrian P."/>
            <person name="Vilgalys R."/>
            <person name="Henrissat B."/>
            <person name="Grigoriev I.V."/>
            <person name="Hibbett D."/>
            <person name="Nagy L.G."/>
            <person name="Martin F.M."/>
        </authorList>
    </citation>
    <scope>NUCLEOTIDE SEQUENCE</scope>
    <source>
        <strain evidence="11">UH-Tt-Lm1</strain>
    </source>
</reference>
<sequence>MPFGLTIGTERANTLQTAIQYELANRGWGTEPDITMAEYITIMLINGKSEDQINSELMDLIGPDYDASFGKWLFAEAAKGSLEAQPVPSTPAPTQPIKEDVVPDRREPPPPNTNDGPSQRRQVSQSRPYHLAMNQALPSGTKRSASPSSHGPNKSRRTDVPSGPRAMLRDGRDGHGGGNTGRSLLERVGPRGPGFPQEQQQPQIPVPPVFQNGMVPGVDMNAAMAAQMTNPLILQEMMMNQMAMMAQMAGAMGMVPPGNFMPGQPGFQEMGMPNGMNSGFPPPHQQRHQQQNVGRRGPSNRGQKPQREEQANSQPHPPPTSAPPVVAPQPVQATPIPAPTQQRPTYVPPERPQSPTLCKYSLKCTNPSCRYSHPSPVATQESGIVLSNDPCEQGRNCKDKDCVKAHVSPAVLNPKALEQNRPAPPPVVHHQPIPSTQVQCRFGATCTKVGCSFLHPRSNTPCRYGTGCTRANCHFQHPDGRVLPNSFHRGVSTADPTVMVKPPQTGTLHGPASSQNKTLTLTKEQKMEALERKMKELEEQKLELKKKKEQAEAKKKEDGKPVAITA</sequence>
<feature type="compositionally biased region" description="Polar residues" evidence="9">
    <location>
        <begin position="136"/>
        <end position="152"/>
    </location>
</feature>
<comment type="caution">
    <text evidence="11">The sequence shown here is derived from an EMBL/GenBank/DDBJ whole genome shotgun (WGS) entry which is preliminary data.</text>
</comment>
<dbReference type="Gene3D" id="4.10.1000.40">
    <property type="match status" value="2"/>
</dbReference>
<feature type="region of interest" description="Disordered" evidence="9">
    <location>
        <begin position="83"/>
        <end position="205"/>
    </location>
</feature>
<comment type="subcellular location">
    <subcellularLocation>
        <location evidence="1">Nucleus</location>
    </subcellularLocation>
</comment>
<evidence type="ECO:0000256" key="9">
    <source>
        <dbReference type="SAM" id="MobiDB-lite"/>
    </source>
</evidence>
<dbReference type="EMBL" id="WIUZ02000004">
    <property type="protein sequence ID" value="KAF9788039.1"/>
    <property type="molecule type" value="Genomic_DNA"/>
</dbReference>
<feature type="domain" description="C3H1-type" evidence="10">
    <location>
        <begin position="352"/>
        <end position="376"/>
    </location>
</feature>
<evidence type="ECO:0000256" key="4">
    <source>
        <dbReference type="ARBA" id="ARBA00022737"/>
    </source>
</evidence>
<keyword evidence="3 8" id="KW-0479">Metal-binding</keyword>
<feature type="region of interest" description="Disordered" evidence="9">
    <location>
        <begin position="262"/>
        <end position="353"/>
    </location>
</feature>
<feature type="compositionally biased region" description="Polar residues" evidence="9">
    <location>
        <begin position="113"/>
        <end position="127"/>
    </location>
</feature>
<keyword evidence="6 8" id="KW-0862">Zinc</keyword>
<dbReference type="OrthoDB" id="438553at2759"/>
<dbReference type="AlphaFoldDB" id="A0A9P6HIW0"/>
<evidence type="ECO:0000256" key="7">
    <source>
        <dbReference type="ARBA" id="ARBA00023242"/>
    </source>
</evidence>
<evidence type="ECO:0000256" key="8">
    <source>
        <dbReference type="PROSITE-ProRule" id="PRU00723"/>
    </source>
</evidence>
<evidence type="ECO:0000259" key="10">
    <source>
        <dbReference type="PROSITE" id="PS50103"/>
    </source>
</evidence>
<keyword evidence="12" id="KW-1185">Reference proteome</keyword>
<proteinExistence type="inferred from homology"/>
<dbReference type="Proteomes" id="UP000736335">
    <property type="component" value="Unassembled WGS sequence"/>
</dbReference>
<dbReference type="PANTHER" id="PTHR14738:SF29">
    <property type="entry name" value="ZINC FINGER CCCH DOMAIN-CONTAINING PROTEIN 14"/>
    <property type="match status" value="1"/>
</dbReference>
<evidence type="ECO:0000256" key="3">
    <source>
        <dbReference type="ARBA" id="ARBA00022723"/>
    </source>
</evidence>
<evidence type="ECO:0000256" key="5">
    <source>
        <dbReference type="ARBA" id="ARBA00022771"/>
    </source>
</evidence>
<keyword evidence="5 8" id="KW-0863">Zinc-finger</keyword>
<name>A0A9P6HIW0_9AGAM</name>
<dbReference type="GO" id="GO:0005634">
    <property type="term" value="C:nucleus"/>
    <property type="evidence" value="ECO:0007669"/>
    <property type="project" value="UniProtKB-SubCell"/>
</dbReference>
<accession>A0A9P6HIW0</accession>
<evidence type="ECO:0000313" key="11">
    <source>
        <dbReference type="EMBL" id="KAF9788039.1"/>
    </source>
</evidence>
<feature type="compositionally biased region" description="Pro residues" evidence="9">
    <location>
        <begin position="315"/>
        <end position="327"/>
    </location>
</feature>
<keyword evidence="7" id="KW-0539">Nucleus</keyword>
<dbReference type="InterPro" id="IPR049017">
    <property type="entry name" value="Nab2_Znf4"/>
</dbReference>
<dbReference type="GO" id="GO:0008143">
    <property type="term" value="F:poly(A) binding"/>
    <property type="evidence" value="ECO:0007669"/>
    <property type="project" value="InterPro"/>
</dbReference>
<feature type="compositionally biased region" description="Low complexity" evidence="9">
    <location>
        <begin position="194"/>
        <end position="203"/>
    </location>
</feature>
<protein>
    <recommendedName>
        <fullName evidence="10">C3H1-type domain-containing protein</fullName>
    </recommendedName>
</protein>
<evidence type="ECO:0000256" key="2">
    <source>
        <dbReference type="ARBA" id="ARBA00008423"/>
    </source>
</evidence>
<dbReference type="GO" id="GO:0043488">
    <property type="term" value="P:regulation of mRNA stability"/>
    <property type="evidence" value="ECO:0007669"/>
    <property type="project" value="InterPro"/>
</dbReference>
<dbReference type="InterPro" id="IPR043094">
    <property type="entry name" value="Nab2/ZC3H14_N_sf"/>
</dbReference>
<comment type="similarity">
    <text evidence="2">Belongs to the ZC3H14 family.</text>
</comment>
<dbReference type="Gene3D" id="1.10.340.40">
    <property type="entry name" value="Nuclear abundant poly(A) RNA-bind protein 2, N-terminal domain"/>
    <property type="match status" value="1"/>
</dbReference>
<dbReference type="Pfam" id="PF14608">
    <property type="entry name" value="zf-CCCH_2"/>
    <property type="match status" value="3"/>
</dbReference>
<dbReference type="GO" id="GO:0005737">
    <property type="term" value="C:cytoplasm"/>
    <property type="evidence" value="ECO:0007669"/>
    <property type="project" value="TreeGrafter"/>
</dbReference>
<dbReference type="InterPro" id="IPR000571">
    <property type="entry name" value="Znf_CCCH"/>
</dbReference>
<reference evidence="11" key="1">
    <citation type="journal article" date="2020" name="Nat. Commun.">
        <title>Large-scale genome sequencing of mycorrhizal fungi provides insights into the early evolution of symbiotic traits.</title>
        <authorList>
            <person name="Miyauchi S."/>
            <person name="Kiss E."/>
            <person name="Kuo A."/>
            <person name="Drula E."/>
            <person name="Kohler A."/>
            <person name="Sanchez-Garcia M."/>
            <person name="Morin E."/>
            <person name="Andreopoulos B."/>
            <person name="Barry K.W."/>
            <person name="Bonito G."/>
            <person name="Buee M."/>
            <person name="Carver A."/>
            <person name="Chen C."/>
            <person name="Cichocki N."/>
            <person name="Clum A."/>
            <person name="Culley D."/>
            <person name="Crous P.W."/>
            <person name="Fauchery L."/>
            <person name="Girlanda M."/>
            <person name="Hayes R.D."/>
            <person name="Keri Z."/>
            <person name="LaButti K."/>
            <person name="Lipzen A."/>
            <person name="Lombard V."/>
            <person name="Magnuson J."/>
            <person name="Maillard F."/>
            <person name="Murat C."/>
            <person name="Nolan M."/>
            <person name="Ohm R.A."/>
            <person name="Pangilinan J."/>
            <person name="Pereira M.F."/>
            <person name="Perotto S."/>
            <person name="Peter M."/>
            <person name="Pfister S."/>
            <person name="Riley R."/>
            <person name="Sitrit Y."/>
            <person name="Stielow J.B."/>
            <person name="Szollosi G."/>
            <person name="Zifcakova L."/>
            <person name="Stursova M."/>
            <person name="Spatafora J.W."/>
            <person name="Tedersoo L."/>
            <person name="Vaario L.M."/>
            <person name="Yamada A."/>
            <person name="Yan M."/>
            <person name="Wang P."/>
            <person name="Xu J."/>
            <person name="Bruns T."/>
            <person name="Baldrian P."/>
            <person name="Vilgalys R."/>
            <person name="Dunand C."/>
            <person name="Henrissat B."/>
            <person name="Grigoriev I.V."/>
            <person name="Hibbett D."/>
            <person name="Nagy L.G."/>
            <person name="Martin F.M."/>
        </authorList>
    </citation>
    <scope>NUCLEOTIDE SEQUENCE</scope>
    <source>
        <strain evidence="11">UH-Tt-Lm1</strain>
    </source>
</reference>
<dbReference type="PANTHER" id="PTHR14738">
    <property type="entry name" value="ZINC FINGER CCCH DOMAIN-CONTAINING PROTEIN 14"/>
    <property type="match status" value="1"/>
</dbReference>
<keyword evidence="4" id="KW-0677">Repeat</keyword>
<evidence type="ECO:0000313" key="12">
    <source>
        <dbReference type="Proteomes" id="UP000736335"/>
    </source>
</evidence>
<dbReference type="Pfam" id="PF21803">
    <property type="entry name" value="Nab2-zf4"/>
    <property type="match status" value="1"/>
</dbReference>
<feature type="compositionally biased region" description="Basic and acidic residues" evidence="9">
    <location>
        <begin position="549"/>
        <end position="560"/>
    </location>
</feature>
<dbReference type="GO" id="GO:0008270">
    <property type="term" value="F:zinc ion binding"/>
    <property type="evidence" value="ECO:0007669"/>
    <property type="project" value="UniProtKB-KW"/>
</dbReference>
<gene>
    <name evidence="11" type="ORF">BJ322DRAFT_1046714</name>
</gene>
<feature type="region of interest" description="Disordered" evidence="9">
    <location>
        <begin position="544"/>
        <end position="566"/>
    </location>
</feature>